<evidence type="ECO:0000256" key="2">
    <source>
        <dbReference type="ARBA" id="ARBA00006177"/>
    </source>
</evidence>
<evidence type="ECO:0000256" key="5">
    <source>
        <dbReference type="ARBA" id="ARBA00022833"/>
    </source>
</evidence>
<evidence type="ECO:0000256" key="6">
    <source>
        <dbReference type="ARBA" id="ARBA00023015"/>
    </source>
</evidence>
<gene>
    <name evidence="15" type="ORF">Bhyg_08016</name>
</gene>
<comment type="caution">
    <text evidence="15">The sequence shown here is derived from an EMBL/GenBank/DDBJ whole genome shotgun (WGS) entry which is preliminary data.</text>
</comment>
<feature type="domain" description="THAP-type" evidence="14">
    <location>
        <begin position="30"/>
        <end position="107"/>
    </location>
</feature>
<keyword evidence="8 12" id="KW-0238">DNA-binding</keyword>
<dbReference type="SMART" id="SM00980">
    <property type="entry name" value="THAP"/>
    <property type="match status" value="1"/>
</dbReference>
<keyword evidence="3" id="KW-0479">Metal-binding</keyword>
<evidence type="ECO:0000256" key="3">
    <source>
        <dbReference type="ARBA" id="ARBA00022723"/>
    </source>
</evidence>
<keyword evidence="6" id="KW-0805">Transcription regulation</keyword>
<dbReference type="PROSITE" id="PS50950">
    <property type="entry name" value="ZF_THAP"/>
    <property type="match status" value="1"/>
</dbReference>
<dbReference type="Gene3D" id="6.20.210.20">
    <property type="entry name" value="THAP domain"/>
    <property type="match status" value="1"/>
</dbReference>
<dbReference type="InterPro" id="IPR038441">
    <property type="entry name" value="THAP_Znf_sf"/>
</dbReference>
<dbReference type="Pfam" id="PF05485">
    <property type="entry name" value="THAP"/>
    <property type="match status" value="1"/>
</dbReference>
<name>A0A9Q0S4E0_9DIPT</name>
<protein>
    <recommendedName>
        <fullName evidence="14">THAP-type domain-containing protein</fullName>
    </recommendedName>
</protein>
<evidence type="ECO:0000256" key="8">
    <source>
        <dbReference type="ARBA" id="ARBA00023125"/>
    </source>
</evidence>
<dbReference type="InterPro" id="IPR006612">
    <property type="entry name" value="THAP_Znf"/>
</dbReference>
<feature type="coiled-coil region" evidence="13">
    <location>
        <begin position="153"/>
        <end position="187"/>
    </location>
</feature>
<keyword evidence="11" id="KW-0131">Cell cycle</keyword>
<dbReference type="GO" id="GO:0005654">
    <property type="term" value="C:nucleoplasm"/>
    <property type="evidence" value="ECO:0007669"/>
    <property type="project" value="UniProtKB-SubCell"/>
</dbReference>
<evidence type="ECO:0000313" key="15">
    <source>
        <dbReference type="EMBL" id="KAJ6643060.1"/>
    </source>
</evidence>
<keyword evidence="9" id="KW-0804">Transcription</keyword>
<keyword evidence="16" id="KW-1185">Reference proteome</keyword>
<dbReference type="OrthoDB" id="5982876at2759"/>
<dbReference type="GO" id="GO:0043565">
    <property type="term" value="F:sequence-specific DNA binding"/>
    <property type="evidence" value="ECO:0007669"/>
    <property type="project" value="InterPro"/>
</dbReference>
<evidence type="ECO:0000256" key="9">
    <source>
        <dbReference type="ARBA" id="ARBA00023163"/>
    </source>
</evidence>
<evidence type="ECO:0000256" key="10">
    <source>
        <dbReference type="ARBA" id="ARBA00023242"/>
    </source>
</evidence>
<evidence type="ECO:0000256" key="7">
    <source>
        <dbReference type="ARBA" id="ARBA00023054"/>
    </source>
</evidence>
<dbReference type="InterPro" id="IPR026516">
    <property type="entry name" value="THAP1/10"/>
</dbReference>
<dbReference type="GO" id="GO:0008270">
    <property type="term" value="F:zinc ion binding"/>
    <property type="evidence" value="ECO:0007669"/>
    <property type="project" value="UniProtKB-KW"/>
</dbReference>
<accession>A0A9Q0S4E0</accession>
<evidence type="ECO:0000256" key="11">
    <source>
        <dbReference type="ARBA" id="ARBA00023306"/>
    </source>
</evidence>
<evidence type="ECO:0000256" key="12">
    <source>
        <dbReference type="PROSITE-ProRule" id="PRU00309"/>
    </source>
</evidence>
<keyword evidence="7 13" id="KW-0175">Coiled coil</keyword>
<comment type="similarity">
    <text evidence="2">Belongs to the THAP1 family.</text>
</comment>
<dbReference type="SMART" id="SM00692">
    <property type="entry name" value="DM3"/>
    <property type="match status" value="1"/>
</dbReference>
<organism evidence="15 16">
    <name type="scientific">Pseudolycoriella hygida</name>
    <dbReference type="NCBI Taxonomy" id="35572"/>
    <lineage>
        <taxon>Eukaryota</taxon>
        <taxon>Metazoa</taxon>
        <taxon>Ecdysozoa</taxon>
        <taxon>Arthropoda</taxon>
        <taxon>Hexapoda</taxon>
        <taxon>Insecta</taxon>
        <taxon>Pterygota</taxon>
        <taxon>Neoptera</taxon>
        <taxon>Endopterygota</taxon>
        <taxon>Diptera</taxon>
        <taxon>Nematocera</taxon>
        <taxon>Sciaroidea</taxon>
        <taxon>Sciaridae</taxon>
        <taxon>Pseudolycoriella</taxon>
    </lineage>
</organism>
<sequence>MSSWLEEDNFISSHFEIQLFERRISISISMSKCLVAGCRSTNRSEGITFHRFPKDKTELEVWASNLSVNVSAVRDRSLVCSTHFRESDFVHTPNGSYLLRDAIPIGSNQPYRTIDHINDDVYVNLTPPNIYSEHSYSIFSKSEVAVAPHNRLIEELQAERAQCMDTITKMKNEIKMLKKRYEVQNKMFGNLYHLSPFLQEFIIVLLKYYKISSYPNEYSPEFRLSRLARLSKKTMRRKMKIHLK</sequence>
<evidence type="ECO:0000256" key="1">
    <source>
        <dbReference type="ARBA" id="ARBA00004642"/>
    </source>
</evidence>
<evidence type="ECO:0000256" key="4">
    <source>
        <dbReference type="ARBA" id="ARBA00022771"/>
    </source>
</evidence>
<dbReference type="PANTHER" id="PTHR46600:SF1">
    <property type="entry name" value="THAP DOMAIN-CONTAINING PROTEIN 1"/>
    <property type="match status" value="1"/>
</dbReference>
<dbReference type="Proteomes" id="UP001151699">
    <property type="component" value="Chromosome B"/>
</dbReference>
<keyword evidence="10" id="KW-0539">Nucleus</keyword>
<dbReference type="PANTHER" id="PTHR46600">
    <property type="entry name" value="THAP DOMAIN-CONTAINING"/>
    <property type="match status" value="1"/>
</dbReference>
<dbReference type="AlphaFoldDB" id="A0A9Q0S4E0"/>
<evidence type="ECO:0000256" key="13">
    <source>
        <dbReference type="SAM" id="Coils"/>
    </source>
</evidence>
<dbReference type="EMBL" id="WJQU01000002">
    <property type="protein sequence ID" value="KAJ6643060.1"/>
    <property type="molecule type" value="Genomic_DNA"/>
</dbReference>
<keyword evidence="4 12" id="KW-0863">Zinc-finger</keyword>
<keyword evidence="5" id="KW-0862">Zinc</keyword>
<dbReference type="SUPFAM" id="SSF57716">
    <property type="entry name" value="Glucocorticoid receptor-like (DNA-binding domain)"/>
    <property type="match status" value="1"/>
</dbReference>
<comment type="subcellular location">
    <subcellularLocation>
        <location evidence="1">Nucleus</location>
        <location evidence="1">Nucleoplasm</location>
    </subcellularLocation>
</comment>
<evidence type="ECO:0000259" key="14">
    <source>
        <dbReference type="PROSITE" id="PS50950"/>
    </source>
</evidence>
<evidence type="ECO:0000313" key="16">
    <source>
        <dbReference type="Proteomes" id="UP001151699"/>
    </source>
</evidence>
<reference evidence="15" key="1">
    <citation type="submission" date="2022-07" db="EMBL/GenBank/DDBJ databases">
        <authorList>
            <person name="Trinca V."/>
            <person name="Uliana J.V.C."/>
            <person name="Torres T.T."/>
            <person name="Ward R.J."/>
            <person name="Monesi N."/>
        </authorList>
    </citation>
    <scope>NUCLEOTIDE SEQUENCE</scope>
    <source>
        <strain evidence="15">HSMRA1968</strain>
        <tissue evidence="15">Whole embryos</tissue>
    </source>
</reference>
<proteinExistence type="inferred from homology"/>